<accession>A0A2J6QTT1</accession>
<protein>
    <submittedName>
        <fullName evidence="3">Uncharacterized protein</fullName>
    </submittedName>
</protein>
<reference evidence="3 4" key="1">
    <citation type="submission" date="2016-04" db="EMBL/GenBank/DDBJ databases">
        <title>A degradative enzymes factory behind the ericoid mycorrhizal symbiosis.</title>
        <authorList>
            <consortium name="DOE Joint Genome Institute"/>
            <person name="Martino E."/>
            <person name="Morin E."/>
            <person name="Grelet G."/>
            <person name="Kuo A."/>
            <person name="Kohler A."/>
            <person name="Daghino S."/>
            <person name="Barry K."/>
            <person name="Choi C."/>
            <person name="Cichocki N."/>
            <person name="Clum A."/>
            <person name="Copeland A."/>
            <person name="Hainaut M."/>
            <person name="Haridas S."/>
            <person name="Labutti K."/>
            <person name="Lindquist E."/>
            <person name="Lipzen A."/>
            <person name="Khouja H.-R."/>
            <person name="Murat C."/>
            <person name="Ohm R."/>
            <person name="Olson A."/>
            <person name="Spatafora J."/>
            <person name="Veneault-Fourrey C."/>
            <person name="Henrissat B."/>
            <person name="Grigoriev I."/>
            <person name="Martin F."/>
            <person name="Perotto S."/>
        </authorList>
    </citation>
    <scope>NUCLEOTIDE SEQUENCE [LARGE SCALE GENOMIC DNA]</scope>
    <source>
        <strain evidence="3 4">F</strain>
    </source>
</reference>
<keyword evidence="4" id="KW-1185">Reference proteome</keyword>
<gene>
    <name evidence="3" type="ORF">L207DRAFT_642221</name>
</gene>
<keyword evidence="2" id="KW-0472">Membrane</keyword>
<evidence type="ECO:0000256" key="2">
    <source>
        <dbReference type="SAM" id="Phobius"/>
    </source>
</evidence>
<dbReference type="AlphaFoldDB" id="A0A2J6QTT1"/>
<feature type="compositionally biased region" description="Low complexity" evidence="1">
    <location>
        <begin position="12"/>
        <end position="25"/>
    </location>
</feature>
<feature type="transmembrane region" description="Helical" evidence="2">
    <location>
        <begin position="176"/>
        <end position="199"/>
    </location>
</feature>
<keyword evidence="2" id="KW-1133">Transmembrane helix</keyword>
<name>A0A2J6QTT1_HYAVF</name>
<sequence length="300" mass="30920">MGSPVDTKDTVTTEAPTPETTTAPALSEKTTTAKAGCDVGSAAFDNGCCASTLLLDCNGTKYCTSACPAAKTATVTTTPKKAAATTTTESSAPPSSTLISSTSSSPSSAAATTTLPTTSSTLSTSTITSEVKHTSTSGNAIWTWTGVASNTIQLTSAPTPTKAASTHSGLSAGVEAGIGVGSAVIFLLLVSMSIILCVARRRKKRGEKKIVEVGVGSDWRRGGYAPRYAAALPALARSASRKIKGYQAELHDNWYGHRNNNQGPAGPAGRYDEMPAVELSSKHDLEQKQRLAAIRESLYG</sequence>
<dbReference type="Proteomes" id="UP000235786">
    <property type="component" value="Unassembled WGS sequence"/>
</dbReference>
<proteinExistence type="predicted"/>
<organism evidence="3 4">
    <name type="scientific">Hyaloscypha variabilis (strain UAMH 11265 / GT02V1 / F)</name>
    <name type="common">Meliniomyces variabilis</name>
    <dbReference type="NCBI Taxonomy" id="1149755"/>
    <lineage>
        <taxon>Eukaryota</taxon>
        <taxon>Fungi</taxon>
        <taxon>Dikarya</taxon>
        <taxon>Ascomycota</taxon>
        <taxon>Pezizomycotina</taxon>
        <taxon>Leotiomycetes</taxon>
        <taxon>Helotiales</taxon>
        <taxon>Hyaloscyphaceae</taxon>
        <taxon>Hyaloscypha</taxon>
        <taxon>Hyaloscypha variabilis</taxon>
    </lineage>
</organism>
<evidence type="ECO:0000313" key="3">
    <source>
        <dbReference type="EMBL" id="PMD29666.1"/>
    </source>
</evidence>
<evidence type="ECO:0000313" key="4">
    <source>
        <dbReference type="Proteomes" id="UP000235786"/>
    </source>
</evidence>
<feature type="region of interest" description="Disordered" evidence="1">
    <location>
        <begin position="1"/>
        <end position="27"/>
    </location>
</feature>
<dbReference type="EMBL" id="KZ613972">
    <property type="protein sequence ID" value="PMD29666.1"/>
    <property type="molecule type" value="Genomic_DNA"/>
</dbReference>
<evidence type="ECO:0000256" key="1">
    <source>
        <dbReference type="SAM" id="MobiDB-lite"/>
    </source>
</evidence>
<feature type="region of interest" description="Disordered" evidence="1">
    <location>
        <begin position="77"/>
        <end position="129"/>
    </location>
</feature>
<feature type="compositionally biased region" description="Basic and acidic residues" evidence="1">
    <location>
        <begin position="1"/>
        <end position="11"/>
    </location>
</feature>
<keyword evidence="2" id="KW-0812">Transmembrane</keyword>